<dbReference type="GO" id="GO:0016301">
    <property type="term" value="F:kinase activity"/>
    <property type="evidence" value="ECO:0007669"/>
    <property type="project" value="UniProtKB-KW"/>
</dbReference>
<evidence type="ECO:0000313" key="20">
    <source>
        <dbReference type="Proteomes" id="UP000596063"/>
    </source>
</evidence>
<dbReference type="GO" id="GO:0005524">
    <property type="term" value="F:ATP binding"/>
    <property type="evidence" value="ECO:0007669"/>
    <property type="project" value="UniProtKB-KW"/>
</dbReference>
<evidence type="ECO:0000256" key="4">
    <source>
        <dbReference type="ARBA" id="ARBA00008663"/>
    </source>
</evidence>
<reference evidence="19 20" key="1">
    <citation type="submission" date="2020-12" db="EMBL/GenBank/DDBJ databases">
        <authorList>
            <person name="Shan Y."/>
        </authorList>
    </citation>
    <scope>NUCLEOTIDE SEQUENCE [LARGE SCALE GENOMIC DNA]</scope>
    <source>
        <strain evidence="20">csc3.9</strain>
    </source>
</reference>
<dbReference type="InterPro" id="IPR015793">
    <property type="entry name" value="Pyrv_Knase_brl"/>
</dbReference>
<dbReference type="InterPro" id="IPR011037">
    <property type="entry name" value="Pyrv_Knase-like_insert_dom_sf"/>
</dbReference>
<evidence type="ECO:0000256" key="9">
    <source>
        <dbReference type="ARBA" id="ARBA00022741"/>
    </source>
</evidence>
<evidence type="ECO:0000256" key="6">
    <source>
        <dbReference type="ARBA" id="ARBA00018587"/>
    </source>
</evidence>
<keyword evidence="13 16" id="KW-0324">Glycolysis</keyword>
<dbReference type="Proteomes" id="UP000596063">
    <property type="component" value="Chromosome"/>
</dbReference>
<dbReference type="SUPFAM" id="SSF51621">
    <property type="entry name" value="Phosphoenolpyruvate/pyruvate domain"/>
    <property type="match status" value="1"/>
</dbReference>
<dbReference type="NCBIfam" id="TIGR01064">
    <property type="entry name" value="pyruv_kin"/>
    <property type="match status" value="1"/>
</dbReference>
<dbReference type="FunFam" id="2.40.33.10:FF:000001">
    <property type="entry name" value="Pyruvate kinase"/>
    <property type="match status" value="1"/>
</dbReference>
<dbReference type="PRINTS" id="PR01050">
    <property type="entry name" value="PYRUVTKNASE"/>
</dbReference>
<dbReference type="Gene3D" id="3.40.1380.20">
    <property type="entry name" value="Pyruvate kinase, C-terminal domain"/>
    <property type="match status" value="1"/>
</dbReference>
<keyword evidence="10 16" id="KW-0418">Kinase</keyword>
<dbReference type="GO" id="GO:0004743">
    <property type="term" value="F:pyruvate kinase activity"/>
    <property type="evidence" value="ECO:0007669"/>
    <property type="project" value="UniProtKB-UniRule"/>
</dbReference>
<dbReference type="InterPro" id="IPR015795">
    <property type="entry name" value="Pyrv_Knase_C"/>
</dbReference>
<evidence type="ECO:0000256" key="14">
    <source>
        <dbReference type="ARBA" id="ARBA00023317"/>
    </source>
</evidence>
<dbReference type="Pfam" id="PF02887">
    <property type="entry name" value="PK_C"/>
    <property type="match status" value="1"/>
</dbReference>
<evidence type="ECO:0000256" key="1">
    <source>
        <dbReference type="ARBA" id="ARBA00001946"/>
    </source>
</evidence>
<dbReference type="InterPro" id="IPR015813">
    <property type="entry name" value="Pyrv/PenolPyrv_kinase-like_dom"/>
</dbReference>
<evidence type="ECO:0000256" key="13">
    <source>
        <dbReference type="ARBA" id="ARBA00023152"/>
    </source>
</evidence>
<keyword evidence="20" id="KW-1185">Reference proteome</keyword>
<evidence type="ECO:0000259" key="18">
    <source>
        <dbReference type="Pfam" id="PF02887"/>
    </source>
</evidence>
<dbReference type="EC" id="2.7.1.40" evidence="5 15"/>
<dbReference type="AlphaFoldDB" id="A0A7T4UQE8"/>
<keyword evidence="8" id="KW-0479">Metal-binding</keyword>
<dbReference type="KEGG" id="snan:I6N98_17520"/>
<comment type="catalytic activity">
    <reaction evidence="16">
        <text>pyruvate + ATP = phosphoenolpyruvate + ADP + H(+)</text>
        <dbReference type="Rhea" id="RHEA:18157"/>
        <dbReference type="ChEBI" id="CHEBI:15361"/>
        <dbReference type="ChEBI" id="CHEBI:15378"/>
        <dbReference type="ChEBI" id="CHEBI:30616"/>
        <dbReference type="ChEBI" id="CHEBI:58702"/>
        <dbReference type="ChEBI" id="CHEBI:456216"/>
        <dbReference type="EC" id="2.7.1.40"/>
    </reaction>
</comment>
<evidence type="ECO:0000256" key="8">
    <source>
        <dbReference type="ARBA" id="ARBA00022723"/>
    </source>
</evidence>
<dbReference type="SUPFAM" id="SSF50800">
    <property type="entry name" value="PK beta-barrel domain-like"/>
    <property type="match status" value="1"/>
</dbReference>
<dbReference type="SUPFAM" id="SSF52935">
    <property type="entry name" value="PK C-terminal domain-like"/>
    <property type="match status" value="1"/>
</dbReference>
<dbReference type="Gene3D" id="2.40.33.10">
    <property type="entry name" value="PK beta-barrel domain-like"/>
    <property type="match status" value="1"/>
</dbReference>
<evidence type="ECO:0000256" key="3">
    <source>
        <dbReference type="ARBA" id="ARBA00004997"/>
    </source>
</evidence>
<keyword evidence="11" id="KW-0067">ATP-binding</keyword>
<dbReference type="InterPro" id="IPR015806">
    <property type="entry name" value="Pyrv_Knase_insert_dom_sf"/>
</dbReference>
<protein>
    <recommendedName>
        <fullName evidence="6 15">Pyruvate kinase</fullName>
        <ecNumber evidence="5 15">2.7.1.40</ecNumber>
    </recommendedName>
</protein>
<gene>
    <name evidence="19" type="primary">pyk</name>
    <name evidence="19" type="ORF">I6N98_17520</name>
</gene>
<dbReference type="NCBIfam" id="NF004491">
    <property type="entry name" value="PRK05826.1"/>
    <property type="match status" value="1"/>
</dbReference>
<dbReference type="PANTHER" id="PTHR11817">
    <property type="entry name" value="PYRUVATE KINASE"/>
    <property type="match status" value="1"/>
</dbReference>
<dbReference type="FunFam" id="3.20.20.60:FF:000025">
    <property type="entry name" value="Pyruvate kinase"/>
    <property type="match status" value="1"/>
</dbReference>
<dbReference type="EMBL" id="CP066167">
    <property type="protein sequence ID" value="QQD18113.1"/>
    <property type="molecule type" value="Genomic_DNA"/>
</dbReference>
<accession>A0A7T4UQE8</accession>
<organism evidence="19 20">
    <name type="scientific">Spongiibacter nanhainus</name>
    <dbReference type="NCBI Taxonomy" id="2794344"/>
    <lineage>
        <taxon>Bacteria</taxon>
        <taxon>Pseudomonadati</taxon>
        <taxon>Pseudomonadota</taxon>
        <taxon>Gammaproteobacteria</taxon>
        <taxon>Cellvibrionales</taxon>
        <taxon>Spongiibacteraceae</taxon>
        <taxon>Spongiibacter</taxon>
    </lineage>
</organism>
<dbReference type="Gene3D" id="3.20.20.60">
    <property type="entry name" value="Phosphoenolpyruvate-binding domains"/>
    <property type="match status" value="1"/>
</dbReference>
<evidence type="ECO:0000256" key="12">
    <source>
        <dbReference type="ARBA" id="ARBA00022842"/>
    </source>
</evidence>
<dbReference type="RefSeq" id="WP_198569611.1">
    <property type="nucleotide sequence ID" value="NZ_CP066167.1"/>
</dbReference>
<dbReference type="GO" id="GO:0030955">
    <property type="term" value="F:potassium ion binding"/>
    <property type="evidence" value="ECO:0007669"/>
    <property type="project" value="UniProtKB-UniRule"/>
</dbReference>
<keyword evidence="12 16" id="KW-0460">Magnesium</keyword>
<dbReference type="InterPro" id="IPR001697">
    <property type="entry name" value="Pyr_Knase"/>
</dbReference>
<dbReference type="NCBIfam" id="NF004978">
    <property type="entry name" value="PRK06354.1"/>
    <property type="match status" value="1"/>
</dbReference>
<evidence type="ECO:0000256" key="11">
    <source>
        <dbReference type="ARBA" id="ARBA00022840"/>
    </source>
</evidence>
<name>A0A7T4UQE8_9GAMM</name>
<evidence type="ECO:0000256" key="16">
    <source>
        <dbReference type="RuleBase" id="RU000504"/>
    </source>
</evidence>
<comment type="similarity">
    <text evidence="4 16">Belongs to the pyruvate kinase family.</text>
</comment>
<keyword evidence="7 16" id="KW-0808">Transferase</keyword>
<comment type="pathway">
    <text evidence="3 16">Carbohydrate degradation; glycolysis; pyruvate from D-glyceraldehyde 3-phosphate: step 5/5.</text>
</comment>
<feature type="domain" description="Pyruvate kinase barrel" evidence="17">
    <location>
        <begin position="1"/>
        <end position="322"/>
    </location>
</feature>
<keyword evidence="14 19" id="KW-0670">Pyruvate</keyword>
<evidence type="ECO:0000256" key="15">
    <source>
        <dbReference type="NCBIfam" id="TIGR01064"/>
    </source>
</evidence>
<dbReference type="GO" id="GO:0000287">
    <property type="term" value="F:magnesium ion binding"/>
    <property type="evidence" value="ECO:0007669"/>
    <property type="project" value="UniProtKB-UniRule"/>
</dbReference>
<evidence type="ECO:0000256" key="10">
    <source>
        <dbReference type="ARBA" id="ARBA00022777"/>
    </source>
</evidence>
<proteinExistence type="inferred from homology"/>
<evidence type="ECO:0000256" key="5">
    <source>
        <dbReference type="ARBA" id="ARBA00012142"/>
    </source>
</evidence>
<evidence type="ECO:0000256" key="2">
    <source>
        <dbReference type="ARBA" id="ARBA00001958"/>
    </source>
</evidence>
<feature type="domain" description="Pyruvate kinase C-terminal" evidence="18">
    <location>
        <begin position="352"/>
        <end position="450"/>
    </location>
</feature>
<evidence type="ECO:0000256" key="7">
    <source>
        <dbReference type="ARBA" id="ARBA00022679"/>
    </source>
</evidence>
<dbReference type="InterPro" id="IPR040442">
    <property type="entry name" value="Pyrv_kinase-like_dom_sf"/>
</dbReference>
<evidence type="ECO:0000259" key="17">
    <source>
        <dbReference type="Pfam" id="PF00224"/>
    </source>
</evidence>
<dbReference type="InterPro" id="IPR036918">
    <property type="entry name" value="Pyrv_Knase_C_sf"/>
</dbReference>
<evidence type="ECO:0000313" key="19">
    <source>
        <dbReference type="EMBL" id="QQD18113.1"/>
    </source>
</evidence>
<dbReference type="UniPathway" id="UPA00109">
    <property type="reaction ID" value="UER00188"/>
</dbReference>
<sequence length="482" mass="53153">MRKTKIICTIGPATRHYDMLNQLADAGMNVIRLNMSHGDHDSCAAIIKAVRTLNRKRAHPIAVLIDTQGPEIRTGDLVDDLNLAPGDEISVVARGEADVEASSIRINYDDLITDVDVGDKITVDNGLINLEVLSKQARTMRCRVIDGGVLKSKRHVNLPGIRVNLPAITDKDRRDIEFAMEQDVDFIALSFVRSPDDVKALKTLLGDKAEKIKIISKIEDQEGVKNLDAIVAQSHGVMVARGDLGVEIPFEQLPIVQRQIIAQCAKQGKRVIVATHMLESMIDNPMPTRAEVTDVANAVYEEVDAIMLSGETTVGKYPVKCVEVLDRIARSIEQTRGLRFSDDLTLDGDKQQIAAAAVRLAESIQAKAIIVPTRRGLMANLVSNCHPQHPIICAFTNDSRTRRLLVLNRNVLSYRINFSSDSEKTLGTAARIMLRRGEFNEHDKVVVISDALSRSGVEAIQIRSLADLMHKGEEEPDDGSHH</sequence>
<keyword evidence="9" id="KW-0547">Nucleotide-binding</keyword>
<comment type="cofactor">
    <cofactor evidence="2">
        <name>K(+)</name>
        <dbReference type="ChEBI" id="CHEBI:29103"/>
    </cofactor>
</comment>
<dbReference type="Pfam" id="PF00224">
    <property type="entry name" value="PK"/>
    <property type="match status" value="1"/>
</dbReference>
<comment type="cofactor">
    <cofactor evidence="1">
        <name>Mg(2+)</name>
        <dbReference type="ChEBI" id="CHEBI:18420"/>
    </cofactor>
</comment>